<evidence type="ECO:0000313" key="2">
    <source>
        <dbReference type="EMBL" id="QAS53594.1"/>
    </source>
</evidence>
<sequence length="65" mass="7526">MARSGGERRDSCGERGQGETPEGTSKATEELHFLELCIKLKNRVGRFYRELGFFQWTRKVSDLLF</sequence>
<protein>
    <submittedName>
        <fullName evidence="2">Uncharacterized protein</fullName>
    </submittedName>
</protein>
<dbReference type="KEGG" id="hli:HLI_15980"/>
<feature type="compositionally biased region" description="Basic and acidic residues" evidence="1">
    <location>
        <begin position="1"/>
        <end position="17"/>
    </location>
</feature>
<evidence type="ECO:0000313" key="3">
    <source>
        <dbReference type="Proteomes" id="UP000287756"/>
    </source>
</evidence>
<gene>
    <name evidence="2" type="ORF">HLI_15980</name>
</gene>
<name>A0A410MFT8_9BACI</name>
<dbReference type="Proteomes" id="UP000287756">
    <property type="component" value="Chromosome"/>
</dbReference>
<dbReference type="EMBL" id="CP026118">
    <property type="protein sequence ID" value="QAS53594.1"/>
    <property type="molecule type" value="Genomic_DNA"/>
</dbReference>
<evidence type="ECO:0000256" key="1">
    <source>
        <dbReference type="SAM" id="MobiDB-lite"/>
    </source>
</evidence>
<dbReference type="AlphaFoldDB" id="A0A410MFT8"/>
<feature type="region of interest" description="Disordered" evidence="1">
    <location>
        <begin position="1"/>
        <end position="27"/>
    </location>
</feature>
<organism evidence="2 3">
    <name type="scientific">Halobacillus litoralis</name>
    <dbReference type="NCBI Taxonomy" id="45668"/>
    <lineage>
        <taxon>Bacteria</taxon>
        <taxon>Bacillati</taxon>
        <taxon>Bacillota</taxon>
        <taxon>Bacilli</taxon>
        <taxon>Bacillales</taxon>
        <taxon>Bacillaceae</taxon>
        <taxon>Halobacillus</taxon>
    </lineage>
</organism>
<reference evidence="2 3" key="1">
    <citation type="submission" date="2018-01" db="EMBL/GenBank/DDBJ databases">
        <title>The whole genome sequencing and assembly of Halobacillus litoralis ERB031 strain.</title>
        <authorList>
            <person name="Lee S.-J."/>
            <person name="Park M.-K."/>
            <person name="Kim J.-Y."/>
            <person name="Lee Y.-J."/>
            <person name="Yi H."/>
            <person name="Bahn Y.-S."/>
            <person name="Kim J.F."/>
            <person name="Lee D.-W."/>
        </authorList>
    </citation>
    <scope>NUCLEOTIDE SEQUENCE [LARGE SCALE GENOMIC DNA]</scope>
    <source>
        <strain evidence="2 3">ERB 031</strain>
    </source>
</reference>
<accession>A0A410MFT8</accession>
<proteinExistence type="predicted"/>